<protein>
    <submittedName>
        <fullName evidence="1">Uncharacterized protein</fullName>
    </submittedName>
</protein>
<organism evidence="1 2">
    <name type="scientific">Paragonimus westermani</name>
    <dbReference type="NCBI Taxonomy" id="34504"/>
    <lineage>
        <taxon>Eukaryota</taxon>
        <taxon>Metazoa</taxon>
        <taxon>Spiralia</taxon>
        <taxon>Lophotrochozoa</taxon>
        <taxon>Platyhelminthes</taxon>
        <taxon>Trematoda</taxon>
        <taxon>Digenea</taxon>
        <taxon>Plagiorchiida</taxon>
        <taxon>Troglotremata</taxon>
        <taxon>Troglotrematidae</taxon>
        <taxon>Paragonimus</taxon>
    </lineage>
</organism>
<proteinExistence type="predicted"/>
<evidence type="ECO:0000313" key="2">
    <source>
        <dbReference type="Proteomes" id="UP000699462"/>
    </source>
</evidence>
<dbReference type="EMBL" id="JTDF01001278">
    <property type="protein sequence ID" value="KAF8570252.1"/>
    <property type="molecule type" value="Genomic_DNA"/>
</dbReference>
<evidence type="ECO:0000313" key="1">
    <source>
        <dbReference type="EMBL" id="KAF8570252.1"/>
    </source>
</evidence>
<accession>A0A8T0DSS1</accession>
<comment type="caution">
    <text evidence="1">The sequence shown here is derived from an EMBL/GenBank/DDBJ whole genome shotgun (WGS) entry which is preliminary data.</text>
</comment>
<keyword evidence="2" id="KW-1185">Reference proteome</keyword>
<gene>
    <name evidence="1" type="ORF">P879_03152</name>
</gene>
<sequence length="28" mass="3107">MKQSVQTARTITTVISFDVRMIHSVLSG</sequence>
<reference evidence="1 2" key="1">
    <citation type="submission" date="2019-07" db="EMBL/GenBank/DDBJ databases">
        <title>Annotation for the trematode Paragonimus westermani.</title>
        <authorList>
            <person name="Choi Y.-J."/>
        </authorList>
    </citation>
    <scope>NUCLEOTIDE SEQUENCE [LARGE SCALE GENOMIC DNA]</scope>
    <source>
        <strain evidence="1">180907_Pwestermani</strain>
    </source>
</reference>
<dbReference type="AlphaFoldDB" id="A0A8T0DSS1"/>
<dbReference type="Proteomes" id="UP000699462">
    <property type="component" value="Unassembled WGS sequence"/>
</dbReference>
<name>A0A8T0DSS1_9TREM</name>